<dbReference type="AlphaFoldDB" id="A0A5P6N7G9"/>
<name>A0A5P6N7G9_9SPHN</name>
<dbReference type="UniPathway" id="UPA00148"/>
<evidence type="ECO:0000256" key="2">
    <source>
        <dbReference type="ARBA" id="ARBA00004953"/>
    </source>
</evidence>
<dbReference type="Pfam" id="PF03186">
    <property type="entry name" value="CobD_Cbib"/>
    <property type="match status" value="1"/>
</dbReference>
<feature type="transmembrane region" description="Helical" evidence="9">
    <location>
        <begin position="163"/>
        <end position="180"/>
    </location>
</feature>
<evidence type="ECO:0000256" key="6">
    <source>
        <dbReference type="ARBA" id="ARBA00022692"/>
    </source>
</evidence>
<dbReference type="PANTHER" id="PTHR34308">
    <property type="entry name" value="COBALAMIN BIOSYNTHESIS PROTEIN CBIB"/>
    <property type="match status" value="1"/>
</dbReference>
<gene>
    <name evidence="9 10" type="primary">cobD</name>
    <name evidence="10" type="ORF">D0Y83_00315</name>
</gene>
<dbReference type="Proteomes" id="UP000325385">
    <property type="component" value="Chromosome"/>
</dbReference>
<feature type="transmembrane region" description="Helical" evidence="9">
    <location>
        <begin position="56"/>
        <end position="77"/>
    </location>
</feature>
<evidence type="ECO:0000256" key="7">
    <source>
        <dbReference type="ARBA" id="ARBA00022989"/>
    </source>
</evidence>
<dbReference type="HAMAP" id="MF_00024">
    <property type="entry name" value="CobD_CbiB"/>
    <property type="match status" value="1"/>
</dbReference>
<evidence type="ECO:0000256" key="4">
    <source>
        <dbReference type="ARBA" id="ARBA00022475"/>
    </source>
</evidence>
<evidence type="ECO:0000256" key="3">
    <source>
        <dbReference type="ARBA" id="ARBA00006263"/>
    </source>
</evidence>
<keyword evidence="5 9" id="KW-0169">Cobalamin biosynthesis</keyword>
<feature type="transmembrane region" description="Helical" evidence="9">
    <location>
        <begin position="294"/>
        <end position="312"/>
    </location>
</feature>
<keyword evidence="4 9" id="KW-1003">Cell membrane</keyword>
<comment type="function">
    <text evidence="9">Converts cobyric acid to cobinamide by the addition of aminopropanol on the F carboxylic group.</text>
</comment>
<keyword evidence="6 9" id="KW-0812">Transmembrane</keyword>
<comment type="similarity">
    <text evidence="3 9">Belongs to the CobD/CbiB family.</text>
</comment>
<proteinExistence type="inferred from homology"/>
<dbReference type="EMBL" id="CP032228">
    <property type="protein sequence ID" value="QFI61896.1"/>
    <property type="molecule type" value="Genomic_DNA"/>
</dbReference>
<dbReference type="GO" id="GO:0048472">
    <property type="term" value="F:threonine-phosphate decarboxylase activity"/>
    <property type="evidence" value="ECO:0007669"/>
    <property type="project" value="InterPro"/>
</dbReference>
<comment type="pathway">
    <text evidence="2 9">Cofactor biosynthesis; adenosylcobalamin biosynthesis.</text>
</comment>
<feature type="transmembrane region" description="Helical" evidence="9">
    <location>
        <begin position="215"/>
        <end position="234"/>
    </location>
</feature>
<evidence type="ECO:0000256" key="9">
    <source>
        <dbReference type="HAMAP-Rule" id="MF_00024"/>
    </source>
</evidence>
<keyword evidence="8 9" id="KW-0472">Membrane</keyword>
<reference evidence="11" key="1">
    <citation type="submission" date="2018-09" db="EMBL/GenBank/DDBJ databases">
        <title>Nocardia yunnanensis sp. nov., an actinomycete isolated from a soil sample.</title>
        <authorList>
            <person name="Zhang J."/>
        </authorList>
    </citation>
    <scope>NUCLEOTIDE SEQUENCE [LARGE SCALE GENOMIC DNA]</scope>
    <source>
        <strain evidence="11">21-3</strain>
    </source>
</reference>
<dbReference type="GO" id="GO:0005886">
    <property type="term" value="C:plasma membrane"/>
    <property type="evidence" value="ECO:0007669"/>
    <property type="project" value="UniProtKB-SubCell"/>
</dbReference>
<keyword evidence="7 9" id="KW-1133">Transmembrane helix</keyword>
<evidence type="ECO:0000256" key="1">
    <source>
        <dbReference type="ARBA" id="ARBA00004651"/>
    </source>
</evidence>
<protein>
    <recommendedName>
        <fullName evidence="9">Cobalamin biosynthesis protein CobD</fullName>
    </recommendedName>
</protein>
<evidence type="ECO:0000256" key="5">
    <source>
        <dbReference type="ARBA" id="ARBA00022573"/>
    </source>
</evidence>
<dbReference type="GeneID" id="69695725"/>
<organism evidence="10 11">
    <name type="scientific">Qipengyuania flava</name>
    <dbReference type="NCBI Taxonomy" id="192812"/>
    <lineage>
        <taxon>Bacteria</taxon>
        <taxon>Pseudomonadati</taxon>
        <taxon>Pseudomonadota</taxon>
        <taxon>Alphaproteobacteria</taxon>
        <taxon>Sphingomonadales</taxon>
        <taxon>Erythrobacteraceae</taxon>
        <taxon>Qipengyuania</taxon>
    </lineage>
</organism>
<dbReference type="GO" id="GO:0015420">
    <property type="term" value="F:ABC-type vitamin B12 transporter activity"/>
    <property type="evidence" value="ECO:0007669"/>
    <property type="project" value="UniProtKB-UniRule"/>
</dbReference>
<dbReference type="RefSeq" id="WP_151884687.1">
    <property type="nucleotide sequence ID" value="NZ_CP032228.1"/>
</dbReference>
<comment type="subcellular location">
    <subcellularLocation>
        <location evidence="1 9">Cell membrane</location>
        <topology evidence="1 9">Multi-pass membrane protein</topology>
    </subcellularLocation>
</comment>
<dbReference type="PANTHER" id="PTHR34308:SF1">
    <property type="entry name" value="COBALAMIN BIOSYNTHESIS PROTEIN CBIB"/>
    <property type="match status" value="1"/>
</dbReference>
<evidence type="ECO:0000313" key="11">
    <source>
        <dbReference type="Proteomes" id="UP000325385"/>
    </source>
</evidence>
<dbReference type="InterPro" id="IPR004485">
    <property type="entry name" value="Cobalamin_biosynth_CobD/CbiB"/>
</dbReference>
<dbReference type="NCBIfam" id="TIGR00380">
    <property type="entry name" value="cobal_cbiB"/>
    <property type="match status" value="1"/>
</dbReference>
<accession>A0A5P6N7G9</accession>
<dbReference type="GO" id="GO:0009236">
    <property type="term" value="P:cobalamin biosynthetic process"/>
    <property type="evidence" value="ECO:0007669"/>
    <property type="project" value="UniProtKB-UniRule"/>
</dbReference>
<sequence length="315" mass="33534">MTAAWIMMAGLAIEAVVGWPEAVDKRIGHPVRWFGWLVERTERLGNRQSRSRSARIATGGLVTLFLVALAGLIGLAIQLLLPAGWLGLALIALVASSLIAARSLREHVAAVAEAFDTTGIEAARHSLSRIVGRATAELDEPAIARAAIESLAENTSDGVTAPLFWGALFGLPGLFAYKAINTLDSMIGHRNARYEAFGKIAARLDDLANLIPARLTGILFALCAGSGQAILVMFRDAGRHRSPNAGWPESAMAGALGIRLSGPRTYGETTSNDPWLNSGARDPSGADIRRALALYRWVVIAMAIILVLLGWINVS</sequence>
<evidence type="ECO:0000256" key="8">
    <source>
        <dbReference type="ARBA" id="ARBA00023136"/>
    </source>
</evidence>
<evidence type="ECO:0000313" key="10">
    <source>
        <dbReference type="EMBL" id="QFI61896.1"/>
    </source>
</evidence>
<feature type="transmembrane region" description="Helical" evidence="9">
    <location>
        <begin position="83"/>
        <end position="101"/>
    </location>
</feature>